<feature type="non-terminal residue" evidence="1">
    <location>
        <position position="56"/>
    </location>
</feature>
<evidence type="ECO:0000313" key="1">
    <source>
        <dbReference type="EMBL" id="MCE3051308.1"/>
    </source>
</evidence>
<proteinExistence type="predicted"/>
<evidence type="ECO:0000313" key="2">
    <source>
        <dbReference type="Proteomes" id="UP000823775"/>
    </source>
</evidence>
<gene>
    <name evidence="1" type="ORF">HAX54_049411</name>
</gene>
<accession>A0ABS8WKF0</accession>
<organism evidence="1 2">
    <name type="scientific">Datura stramonium</name>
    <name type="common">Jimsonweed</name>
    <name type="synonym">Common thornapple</name>
    <dbReference type="NCBI Taxonomy" id="4076"/>
    <lineage>
        <taxon>Eukaryota</taxon>
        <taxon>Viridiplantae</taxon>
        <taxon>Streptophyta</taxon>
        <taxon>Embryophyta</taxon>
        <taxon>Tracheophyta</taxon>
        <taxon>Spermatophyta</taxon>
        <taxon>Magnoliopsida</taxon>
        <taxon>eudicotyledons</taxon>
        <taxon>Gunneridae</taxon>
        <taxon>Pentapetalae</taxon>
        <taxon>asterids</taxon>
        <taxon>lamiids</taxon>
        <taxon>Solanales</taxon>
        <taxon>Solanaceae</taxon>
        <taxon>Solanoideae</taxon>
        <taxon>Datureae</taxon>
        <taxon>Datura</taxon>
    </lineage>
</organism>
<protein>
    <submittedName>
        <fullName evidence="1">Uncharacterized protein</fullName>
    </submittedName>
</protein>
<sequence length="56" mass="6571">MGCKSHPKNTKKLFFLKSSRYQSHCCHFEKIFPAVSTPRTATRLPELQQRLVGLHW</sequence>
<reference evidence="1 2" key="1">
    <citation type="journal article" date="2021" name="BMC Genomics">
        <title>Datura genome reveals duplications of psychoactive alkaloid biosynthetic genes and high mutation rate following tissue culture.</title>
        <authorList>
            <person name="Rajewski A."/>
            <person name="Carter-House D."/>
            <person name="Stajich J."/>
            <person name="Litt A."/>
        </authorList>
    </citation>
    <scope>NUCLEOTIDE SEQUENCE [LARGE SCALE GENOMIC DNA]</scope>
    <source>
        <strain evidence="1">AR-01</strain>
    </source>
</reference>
<dbReference type="Proteomes" id="UP000823775">
    <property type="component" value="Unassembled WGS sequence"/>
</dbReference>
<name>A0ABS8WKF0_DATST</name>
<keyword evidence="2" id="KW-1185">Reference proteome</keyword>
<dbReference type="EMBL" id="JACEIK010008366">
    <property type="protein sequence ID" value="MCE3051308.1"/>
    <property type="molecule type" value="Genomic_DNA"/>
</dbReference>
<comment type="caution">
    <text evidence="1">The sequence shown here is derived from an EMBL/GenBank/DDBJ whole genome shotgun (WGS) entry which is preliminary data.</text>
</comment>